<name>A0A397VWI8_9GLOM</name>
<sequence>MASPTAWNIDDLSSHLSVDPSGIRVNYIGYYKGSWGYHGDDGKIFYERVYRSYGPLFTTGDTIGCCINFKHKTAFYTKNGVHLAMTADDIKLRYLKDEWINSFALYSKGSINQRIKKFEDSLTTLEIRKKNKVHTLGYRGKVYFIIGKYEHALNDFTNLLKIDSNNLFALRYRSEIYNIMKRRNESLEDLNRILEIKANDAWALKAKEEVSNE</sequence>
<dbReference type="Pfam" id="PF00622">
    <property type="entry name" value="SPRY"/>
    <property type="match status" value="1"/>
</dbReference>
<dbReference type="SMART" id="SM00028">
    <property type="entry name" value="TPR"/>
    <property type="match status" value="2"/>
</dbReference>
<evidence type="ECO:0000259" key="2">
    <source>
        <dbReference type="PROSITE" id="PS50188"/>
    </source>
</evidence>
<dbReference type="PROSITE" id="PS50188">
    <property type="entry name" value="B302_SPRY"/>
    <property type="match status" value="1"/>
</dbReference>
<dbReference type="SUPFAM" id="SSF49899">
    <property type="entry name" value="Concanavalin A-like lectins/glucanases"/>
    <property type="match status" value="1"/>
</dbReference>
<comment type="caution">
    <text evidence="3">The sequence shown here is derived from an EMBL/GenBank/DDBJ whole genome shotgun (WGS) entry which is preliminary data.</text>
</comment>
<dbReference type="InterPro" id="IPR011990">
    <property type="entry name" value="TPR-like_helical_dom_sf"/>
</dbReference>
<dbReference type="PROSITE" id="PS50005">
    <property type="entry name" value="TPR"/>
    <property type="match status" value="1"/>
</dbReference>
<dbReference type="OrthoDB" id="25503at2759"/>
<evidence type="ECO:0000313" key="3">
    <source>
        <dbReference type="EMBL" id="RIB26132.1"/>
    </source>
</evidence>
<feature type="repeat" description="TPR" evidence="1">
    <location>
        <begin position="133"/>
        <end position="166"/>
    </location>
</feature>
<dbReference type="InterPro" id="IPR001870">
    <property type="entry name" value="B30.2/SPRY"/>
</dbReference>
<reference evidence="3 4" key="1">
    <citation type="submission" date="2018-06" db="EMBL/GenBank/DDBJ databases">
        <title>Comparative genomics reveals the genomic features of Rhizophagus irregularis, R. cerebriforme, R. diaphanum and Gigaspora rosea, and their symbiotic lifestyle signature.</title>
        <authorList>
            <person name="Morin E."/>
            <person name="San Clemente H."/>
            <person name="Chen E.C.H."/>
            <person name="De La Providencia I."/>
            <person name="Hainaut M."/>
            <person name="Kuo A."/>
            <person name="Kohler A."/>
            <person name="Murat C."/>
            <person name="Tang N."/>
            <person name="Roy S."/>
            <person name="Loubradou J."/>
            <person name="Henrissat B."/>
            <person name="Grigoriev I.V."/>
            <person name="Corradi N."/>
            <person name="Roux C."/>
            <person name="Martin F.M."/>
        </authorList>
    </citation>
    <scope>NUCLEOTIDE SEQUENCE [LARGE SCALE GENOMIC DNA]</scope>
    <source>
        <strain evidence="3 4">DAOM 194757</strain>
    </source>
</reference>
<keyword evidence="1" id="KW-0802">TPR repeat</keyword>
<dbReference type="EMBL" id="QKWP01000147">
    <property type="protein sequence ID" value="RIB26132.1"/>
    <property type="molecule type" value="Genomic_DNA"/>
</dbReference>
<protein>
    <recommendedName>
        <fullName evidence="2">B30.2/SPRY domain-containing protein</fullName>
    </recommendedName>
</protein>
<gene>
    <name evidence="3" type="ORF">C2G38_2030482</name>
</gene>
<evidence type="ECO:0000256" key="1">
    <source>
        <dbReference type="PROSITE-ProRule" id="PRU00339"/>
    </source>
</evidence>
<organism evidence="3 4">
    <name type="scientific">Gigaspora rosea</name>
    <dbReference type="NCBI Taxonomy" id="44941"/>
    <lineage>
        <taxon>Eukaryota</taxon>
        <taxon>Fungi</taxon>
        <taxon>Fungi incertae sedis</taxon>
        <taxon>Mucoromycota</taxon>
        <taxon>Glomeromycotina</taxon>
        <taxon>Glomeromycetes</taxon>
        <taxon>Diversisporales</taxon>
        <taxon>Gigasporaceae</taxon>
        <taxon>Gigaspora</taxon>
    </lineage>
</organism>
<proteinExistence type="predicted"/>
<feature type="domain" description="B30.2/SPRY" evidence="2">
    <location>
        <begin position="1"/>
        <end position="118"/>
    </location>
</feature>
<accession>A0A397VWI8</accession>
<dbReference type="InterPro" id="IPR043136">
    <property type="entry name" value="B30.2/SPRY_sf"/>
</dbReference>
<dbReference type="PANTHER" id="PTHR12864">
    <property type="entry name" value="RAN BINDING PROTEIN 9-RELATED"/>
    <property type="match status" value="1"/>
</dbReference>
<keyword evidence="4" id="KW-1185">Reference proteome</keyword>
<dbReference type="Gene3D" id="2.60.120.920">
    <property type="match status" value="1"/>
</dbReference>
<dbReference type="InterPro" id="IPR013320">
    <property type="entry name" value="ConA-like_dom_sf"/>
</dbReference>
<dbReference type="Proteomes" id="UP000266673">
    <property type="component" value="Unassembled WGS sequence"/>
</dbReference>
<dbReference type="SUPFAM" id="SSF48452">
    <property type="entry name" value="TPR-like"/>
    <property type="match status" value="1"/>
</dbReference>
<evidence type="ECO:0000313" key="4">
    <source>
        <dbReference type="Proteomes" id="UP000266673"/>
    </source>
</evidence>
<dbReference type="InterPro" id="IPR050618">
    <property type="entry name" value="Ubq-SigPath_Reg"/>
</dbReference>
<dbReference type="AlphaFoldDB" id="A0A397VWI8"/>
<dbReference type="InterPro" id="IPR019734">
    <property type="entry name" value="TPR_rpt"/>
</dbReference>
<dbReference type="InterPro" id="IPR003877">
    <property type="entry name" value="SPRY_dom"/>
</dbReference>
<dbReference type="Gene3D" id="1.25.40.10">
    <property type="entry name" value="Tetratricopeptide repeat domain"/>
    <property type="match status" value="1"/>
</dbReference>